<dbReference type="KEGG" id="dpp:DICPUDRAFT_85451"/>
<evidence type="ECO:0000256" key="1">
    <source>
        <dbReference type="SAM" id="MobiDB-lite"/>
    </source>
</evidence>
<evidence type="ECO:0000313" key="3">
    <source>
        <dbReference type="Proteomes" id="UP000001064"/>
    </source>
</evidence>
<dbReference type="Proteomes" id="UP000001064">
    <property type="component" value="Unassembled WGS sequence"/>
</dbReference>
<evidence type="ECO:0000313" key="2">
    <source>
        <dbReference type="EMBL" id="EGC28459.1"/>
    </source>
</evidence>
<feature type="region of interest" description="Disordered" evidence="1">
    <location>
        <begin position="24"/>
        <end position="66"/>
    </location>
</feature>
<accession>F1A5S2</accession>
<keyword evidence="3" id="KW-1185">Reference proteome</keyword>
<organism evidence="2 3">
    <name type="scientific">Dictyostelium purpureum</name>
    <name type="common">Slime mold</name>
    <dbReference type="NCBI Taxonomy" id="5786"/>
    <lineage>
        <taxon>Eukaryota</taxon>
        <taxon>Amoebozoa</taxon>
        <taxon>Evosea</taxon>
        <taxon>Eumycetozoa</taxon>
        <taxon>Dictyostelia</taxon>
        <taxon>Dictyosteliales</taxon>
        <taxon>Dictyosteliaceae</taxon>
        <taxon>Dictyostelium</taxon>
    </lineage>
</organism>
<sequence>MNFLTLSFKIHKFEKNEKMKLRIPKMGKTLKKGYKKENKQNNRKKRSKSNKNHIIPNDDNGSLKESIPINDKRSFKINSVDINNSYYISCDNLQLNELTDNIKLGYNTIVMGSFKSGKTFHMKSLAMEKGIF</sequence>
<protein>
    <submittedName>
        <fullName evidence="2">Uncharacterized protein</fullName>
    </submittedName>
</protein>
<name>F1A5S2_DICPU</name>
<dbReference type="VEuPathDB" id="AmoebaDB:DICPUDRAFT_85451"/>
<feature type="compositionally biased region" description="Basic residues" evidence="1">
    <location>
        <begin position="24"/>
        <end position="34"/>
    </location>
</feature>
<dbReference type="EMBL" id="GL871628">
    <property type="protein sequence ID" value="EGC28459.1"/>
    <property type="molecule type" value="Genomic_DNA"/>
</dbReference>
<reference evidence="3" key="1">
    <citation type="journal article" date="2011" name="Genome Biol.">
        <title>Comparative genomics of the social amoebae Dictyostelium discoideum and Dictyostelium purpureum.</title>
        <authorList>
            <consortium name="US DOE Joint Genome Institute (JGI-PGF)"/>
            <person name="Sucgang R."/>
            <person name="Kuo A."/>
            <person name="Tian X."/>
            <person name="Salerno W."/>
            <person name="Parikh A."/>
            <person name="Feasley C.L."/>
            <person name="Dalin E."/>
            <person name="Tu H."/>
            <person name="Huang E."/>
            <person name="Barry K."/>
            <person name="Lindquist E."/>
            <person name="Shapiro H."/>
            <person name="Bruce D."/>
            <person name="Schmutz J."/>
            <person name="Salamov A."/>
            <person name="Fey P."/>
            <person name="Gaudet P."/>
            <person name="Anjard C."/>
            <person name="Babu M.M."/>
            <person name="Basu S."/>
            <person name="Bushmanova Y."/>
            <person name="van der Wel H."/>
            <person name="Katoh-Kurasawa M."/>
            <person name="Dinh C."/>
            <person name="Coutinho P.M."/>
            <person name="Saito T."/>
            <person name="Elias M."/>
            <person name="Schaap P."/>
            <person name="Kay R.R."/>
            <person name="Henrissat B."/>
            <person name="Eichinger L."/>
            <person name="Rivero F."/>
            <person name="Putnam N.H."/>
            <person name="West C.M."/>
            <person name="Loomis W.F."/>
            <person name="Chisholm R.L."/>
            <person name="Shaulsky G."/>
            <person name="Strassmann J.E."/>
            <person name="Queller D.C."/>
            <person name="Kuspa A."/>
            <person name="Grigoriev I.V."/>
        </authorList>
    </citation>
    <scope>NUCLEOTIDE SEQUENCE [LARGE SCALE GENOMIC DNA]</scope>
    <source>
        <strain evidence="3">QSDP1</strain>
    </source>
</reference>
<feature type="compositionally biased region" description="Basic residues" evidence="1">
    <location>
        <begin position="41"/>
        <end position="51"/>
    </location>
</feature>
<dbReference type="RefSeq" id="XP_003295015.1">
    <property type="nucleotide sequence ID" value="XM_003294967.1"/>
</dbReference>
<dbReference type="InParanoid" id="F1A5S2"/>
<gene>
    <name evidence="2" type="ORF">DICPUDRAFT_85451</name>
</gene>
<dbReference type="AlphaFoldDB" id="F1A5S2"/>
<dbReference type="GeneID" id="10510892"/>
<proteinExistence type="predicted"/>